<dbReference type="CDD" id="cd02440">
    <property type="entry name" value="AdoMet_MTases"/>
    <property type="match status" value="1"/>
</dbReference>
<evidence type="ECO:0000313" key="2">
    <source>
        <dbReference type="EMBL" id="MFB9205647.1"/>
    </source>
</evidence>
<organism evidence="2 3">
    <name type="scientific">Nonomuraea spiralis</name>
    <dbReference type="NCBI Taxonomy" id="46182"/>
    <lineage>
        <taxon>Bacteria</taxon>
        <taxon>Bacillati</taxon>
        <taxon>Actinomycetota</taxon>
        <taxon>Actinomycetes</taxon>
        <taxon>Streptosporangiales</taxon>
        <taxon>Streptosporangiaceae</taxon>
        <taxon>Nonomuraea</taxon>
    </lineage>
</organism>
<dbReference type="InterPro" id="IPR029063">
    <property type="entry name" value="SAM-dependent_MTases_sf"/>
</dbReference>
<evidence type="ECO:0000259" key="1">
    <source>
        <dbReference type="Pfam" id="PF08241"/>
    </source>
</evidence>
<feature type="domain" description="Methyltransferase type 11" evidence="1">
    <location>
        <begin position="94"/>
        <end position="191"/>
    </location>
</feature>
<keyword evidence="2" id="KW-0808">Transferase</keyword>
<accession>A0ABV5IM92</accession>
<evidence type="ECO:0000313" key="3">
    <source>
        <dbReference type="Proteomes" id="UP001589647"/>
    </source>
</evidence>
<dbReference type="Gene3D" id="3.40.50.150">
    <property type="entry name" value="Vaccinia Virus protein VP39"/>
    <property type="match status" value="1"/>
</dbReference>
<dbReference type="EMBL" id="JBHMEI010000030">
    <property type="protein sequence ID" value="MFB9205647.1"/>
    <property type="molecule type" value="Genomic_DNA"/>
</dbReference>
<keyword evidence="2" id="KW-0489">Methyltransferase</keyword>
<dbReference type="GO" id="GO:0032259">
    <property type="term" value="P:methylation"/>
    <property type="evidence" value="ECO:0007669"/>
    <property type="project" value="UniProtKB-KW"/>
</dbReference>
<gene>
    <name evidence="2" type="ORF">ACFFV7_30940</name>
</gene>
<name>A0ABV5IM92_9ACTN</name>
<dbReference type="GO" id="GO:0008168">
    <property type="term" value="F:methyltransferase activity"/>
    <property type="evidence" value="ECO:0007669"/>
    <property type="project" value="UniProtKB-KW"/>
</dbReference>
<dbReference type="EC" id="2.1.1.-" evidence="2"/>
<dbReference type="SUPFAM" id="SSF53335">
    <property type="entry name" value="S-adenosyl-L-methionine-dependent methyltransferases"/>
    <property type="match status" value="1"/>
</dbReference>
<dbReference type="Proteomes" id="UP001589647">
    <property type="component" value="Unassembled WGS sequence"/>
</dbReference>
<dbReference type="InterPro" id="IPR013216">
    <property type="entry name" value="Methyltransf_11"/>
</dbReference>
<dbReference type="Pfam" id="PF08241">
    <property type="entry name" value="Methyltransf_11"/>
    <property type="match status" value="1"/>
</dbReference>
<dbReference type="RefSeq" id="WP_189649557.1">
    <property type="nucleotide sequence ID" value="NZ_BMRC01000010.1"/>
</dbReference>
<reference evidence="2 3" key="1">
    <citation type="submission" date="2024-09" db="EMBL/GenBank/DDBJ databases">
        <authorList>
            <person name="Sun Q."/>
            <person name="Mori K."/>
        </authorList>
    </citation>
    <scope>NUCLEOTIDE SEQUENCE [LARGE SCALE GENOMIC DNA]</scope>
    <source>
        <strain evidence="2 3">CCM 3426</strain>
    </source>
</reference>
<proteinExistence type="predicted"/>
<protein>
    <submittedName>
        <fullName evidence="2">Class I SAM-dependent methyltransferase</fullName>
        <ecNumber evidence="2">2.1.1.-</ecNumber>
    </submittedName>
</protein>
<keyword evidence="3" id="KW-1185">Reference proteome</keyword>
<sequence length="343" mass="36779">MRASYLPSLTLDEYLRVVATVHPQLHAVLDFERPGAARALGVLAATSSEFDSDRGGRGDSYRRAQQDALVRWTGIRALLGLLAPEPAAGPPLLLDVLGGDGTVARAAAGRLGSLDSKPTIITGDLSGQMVDRALAQGLPAVRQAAQFLFLRAESVDGVLLAYGTHHIDPADRPRAVAEAVRVTRPGGRIVLHDFDDDGPMAGFFAGVVHPHAAGGHAYRHFTRSGLAALFADAGLAVRVLDLYDPLVVRAGGEPEAKERMCRYVGDMYGVGAHFAALEDVEAAWRLLERHFDHGTPRRWDPSVPSRPLVHRRDGMYVAEVPRMALVAVATKPAAPARRLGDQP</sequence>
<comment type="caution">
    <text evidence="2">The sequence shown here is derived from an EMBL/GenBank/DDBJ whole genome shotgun (WGS) entry which is preliminary data.</text>
</comment>